<accession>A0A8X6YLA5</accession>
<keyword evidence="2" id="KW-1185">Reference proteome</keyword>
<evidence type="ECO:0000313" key="2">
    <source>
        <dbReference type="Proteomes" id="UP000886998"/>
    </source>
</evidence>
<organism evidence="1 2">
    <name type="scientific">Trichonephila inaurata madagascariensis</name>
    <dbReference type="NCBI Taxonomy" id="2747483"/>
    <lineage>
        <taxon>Eukaryota</taxon>
        <taxon>Metazoa</taxon>
        <taxon>Ecdysozoa</taxon>
        <taxon>Arthropoda</taxon>
        <taxon>Chelicerata</taxon>
        <taxon>Arachnida</taxon>
        <taxon>Araneae</taxon>
        <taxon>Araneomorphae</taxon>
        <taxon>Entelegynae</taxon>
        <taxon>Araneoidea</taxon>
        <taxon>Nephilidae</taxon>
        <taxon>Trichonephila</taxon>
        <taxon>Trichonephila inaurata</taxon>
    </lineage>
</organism>
<sequence>MCYGGRETTMITTFPKTEEFERQFQTKPGSIIPPHPEKQLIVPGPDFFSLFFILSPSLYGSIEVAATPINRLHQFISRGL</sequence>
<evidence type="ECO:0000313" key="1">
    <source>
        <dbReference type="EMBL" id="GFY72557.1"/>
    </source>
</evidence>
<dbReference type="Proteomes" id="UP000886998">
    <property type="component" value="Unassembled WGS sequence"/>
</dbReference>
<reference evidence="1" key="1">
    <citation type="submission" date="2020-08" db="EMBL/GenBank/DDBJ databases">
        <title>Multicomponent nature underlies the extraordinary mechanical properties of spider dragline silk.</title>
        <authorList>
            <person name="Kono N."/>
            <person name="Nakamura H."/>
            <person name="Mori M."/>
            <person name="Yoshida Y."/>
            <person name="Ohtoshi R."/>
            <person name="Malay A.D."/>
            <person name="Moran D.A.P."/>
            <person name="Tomita M."/>
            <person name="Numata K."/>
            <person name="Arakawa K."/>
        </authorList>
    </citation>
    <scope>NUCLEOTIDE SEQUENCE</scope>
</reference>
<comment type="caution">
    <text evidence="1">The sequence shown here is derived from an EMBL/GenBank/DDBJ whole genome shotgun (WGS) entry which is preliminary data.</text>
</comment>
<name>A0A8X6YLA5_9ARAC</name>
<gene>
    <name evidence="1" type="ORF">TNIN_410681</name>
</gene>
<dbReference type="EMBL" id="BMAV01019505">
    <property type="protein sequence ID" value="GFY72557.1"/>
    <property type="molecule type" value="Genomic_DNA"/>
</dbReference>
<proteinExistence type="predicted"/>
<dbReference type="AlphaFoldDB" id="A0A8X6YLA5"/>
<protein>
    <submittedName>
        <fullName evidence="1">Uncharacterized protein</fullName>
    </submittedName>
</protein>